<protein>
    <recommendedName>
        <fullName evidence="5 7">Diaminopimelate decarboxylase</fullName>
        <ecNumber evidence="5 7">4.1.1.20</ecNumber>
    </recommendedName>
</protein>
<dbReference type="EMBL" id="FUYE01000005">
    <property type="protein sequence ID" value="SKA92206.1"/>
    <property type="molecule type" value="Genomic_DNA"/>
</dbReference>
<comment type="cofactor">
    <cofactor evidence="1 6 7">
        <name>pyridoxal 5'-phosphate</name>
        <dbReference type="ChEBI" id="CHEBI:597326"/>
    </cofactor>
</comment>
<evidence type="ECO:0000313" key="9">
    <source>
        <dbReference type="EMBL" id="SKA92206.1"/>
    </source>
</evidence>
<evidence type="ECO:0000256" key="4">
    <source>
        <dbReference type="ARBA" id="ARBA00023239"/>
    </source>
</evidence>
<comment type="pathway">
    <text evidence="7">Amino-acid biosynthesis; L-lysine biosynthesis via DAP pathway; L-lysine from DL-2,6-diaminopimelate: step 1/1.</text>
</comment>
<feature type="domain" description="Orn/DAP/Arg decarboxylase 2 N-terminal" evidence="8">
    <location>
        <begin position="39"/>
        <end position="274"/>
    </location>
</feature>
<dbReference type="STRING" id="48467.SAMN02745166_01856"/>
<name>A0A1T4XRK8_9BACT</name>
<evidence type="ECO:0000256" key="1">
    <source>
        <dbReference type="ARBA" id="ARBA00001933"/>
    </source>
</evidence>
<feature type="modified residue" description="N6-(pyridoxal phosphate)lysine" evidence="6">
    <location>
        <position position="50"/>
    </location>
</feature>
<dbReference type="PRINTS" id="PR01179">
    <property type="entry name" value="ODADCRBXLASE"/>
</dbReference>
<dbReference type="NCBIfam" id="TIGR01048">
    <property type="entry name" value="lysA"/>
    <property type="match status" value="1"/>
</dbReference>
<dbReference type="InterPro" id="IPR022644">
    <property type="entry name" value="De-COase2_N"/>
</dbReference>
<evidence type="ECO:0000256" key="6">
    <source>
        <dbReference type="PIRSR" id="PIRSR600183-50"/>
    </source>
</evidence>
<organism evidence="9 10">
    <name type="scientific">Prosthecobacter debontii</name>
    <dbReference type="NCBI Taxonomy" id="48467"/>
    <lineage>
        <taxon>Bacteria</taxon>
        <taxon>Pseudomonadati</taxon>
        <taxon>Verrucomicrobiota</taxon>
        <taxon>Verrucomicrobiia</taxon>
        <taxon>Verrucomicrobiales</taxon>
        <taxon>Verrucomicrobiaceae</taxon>
        <taxon>Prosthecobacter</taxon>
    </lineage>
</organism>
<dbReference type="PANTHER" id="PTHR43727:SF2">
    <property type="entry name" value="GROUP IV DECARBOXYLASE"/>
    <property type="match status" value="1"/>
</dbReference>
<sequence length="426" mass="46120">MTPTTDLLPALAQKVGTPFWIYDAELLRKRIADIQYITSTPGVHARFAMKSCPATKVLKEMHAAGIGIDAVSGNEVLRALAAGYPGGQEPAQVCLTCDVFRDNALDVVLKHNVLPNIGSPGQIQDLAKAGYKGGISIRLNPGFGHGHVNACDTGGPSSKHGIWFEDFTKIAEQAKAAGFPIYMLHAHIGSGPQFDELVENLTRLAEEYAELVPQLPDLRAVSLGGGIPHNYRDPSAKVPLDRLKDLFANCHALLCKAAGREIRLEIEPGRYYVAPTCDLVARVTDIKETQNNEKGSGVKFAMVDAGFVDLVRPAMYGSFHRITVIPQDGADRPLEPIVVAGPLCESGDVFTRDDQELLQPRQLPSPQAGDLLVLHDAGAYGYAMSSNYNSIGKAPQLWLEKDGTVEMISRRETLEDLLKAECSEAV</sequence>
<dbReference type="GO" id="GO:0009089">
    <property type="term" value="P:lysine biosynthetic process via diaminopimelate"/>
    <property type="evidence" value="ECO:0007669"/>
    <property type="project" value="UniProtKB-UniRule"/>
</dbReference>
<keyword evidence="10" id="KW-1185">Reference proteome</keyword>
<dbReference type="InterPro" id="IPR022653">
    <property type="entry name" value="De-COase2_pyr-phos_BS"/>
</dbReference>
<evidence type="ECO:0000256" key="3">
    <source>
        <dbReference type="ARBA" id="ARBA00022898"/>
    </source>
</evidence>
<dbReference type="GO" id="GO:0008836">
    <property type="term" value="F:diaminopimelate decarboxylase activity"/>
    <property type="evidence" value="ECO:0007669"/>
    <property type="project" value="UniProtKB-UniRule"/>
</dbReference>
<dbReference type="RefSeq" id="WP_078813042.1">
    <property type="nucleotide sequence ID" value="NZ_FUYE01000005.1"/>
</dbReference>
<dbReference type="Gene3D" id="2.40.37.10">
    <property type="entry name" value="Lyase, Ornithine Decarboxylase, Chain A, domain 1"/>
    <property type="match status" value="1"/>
</dbReference>
<feature type="active site" description="Proton donor" evidence="6">
    <location>
        <position position="344"/>
    </location>
</feature>
<proteinExistence type="predicted"/>
<reference evidence="10" key="1">
    <citation type="submission" date="2017-02" db="EMBL/GenBank/DDBJ databases">
        <authorList>
            <person name="Varghese N."/>
            <person name="Submissions S."/>
        </authorList>
    </citation>
    <scope>NUCLEOTIDE SEQUENCE [LARGE SCALE GENOMIC DNA]</scope>
    <source>
        <strain evidence="10">ATCC 700200</strain>
    </source>
</reference>
<dbReference type="InterPro" id="IPR002986">
    <property type="entry name" value="DAP_deCOOHase_LysA"/>
</dbReference>
<dbReference type="PRINTS" id="PR01181">
    <property type="entry name" value="DAPDCRBXLASE"/>
</dbReference>
<dbReference type="Gene3D" id="3.20.20.10">
    <property type="entry name" value="Alanine racemase"/>
    <property type="match status" value="1"/>
</dbReference>
<dbReference type="PROSITE" id="PS00878">
    <property type="entry name" value="ODR_DC_2_1"/>
    <property type="match status" value="1"/>
</dbReference>
<evidence type="ECO:0000259" key="8">
    <source>
        <dbReference type="Pfam" id="PF02784"/>
    </source>
</evidence>
<evidence type="ECO:0000313" key="10">
    <source>
        <dbReference type="Proteomes" id="UP000190774"/>
    </source>
</evidence>
<dbReference type="EC" id="4.1.1.20" evidence="5 7"/>
<evidence type="ECO:0000256" key="7">
    <source>
        <dbReference type="RuleBase" id="RU003738"/>
    </source>
</evidence>
<keyword evidence="4 7" id="KW-0456">Lyase</keyword>
<evidence type="ECO:0000256" key="5">
    <source>
        <dbReference type="NCBIfam" id="TIGR01048"/>
    </source>
</evidence>
<dbReference type="CDD" id="cd06828">
    <property type="entry name" value="PLPDE_III_DapDC"/>
    <property type="match status" value="1"/>
</dbReference>
<accession>A0A1T4XRK8</accession>
<dbReference type="SUPFAM" id="SSF51419">
    <property type="entry name" value="PLP-binding barrel"/>
    <property type="match status" value="1"/>
</dbReference>
<keyword evidence="3 6" id="KW-0663">Pyridoxal phosphate</keyword>
<dbReference type="SUPFAM" id="SSF50621">
    <property type="entry name" value="Alanine racemase C-terminal domain-like"/>
    <property type="match status" value="1"/>
</dbReference>
<dbReference type="PANTHER" id="PTHR43727">
    <property type="entry name" value="DIAMINOPIMELATE DECARBOXYLASE"/>
    <property type="match status" value="1"/>
</dbReference>
<dbReference type="Proteomes" id="UP000190774">
    <property type="component" value="Unassembled WGS sequence"/>
</dbReference>
<dbReference type="OrthoDB" id="9802241at2"/>
<keyword evidence="2 7" id="KW-0210">Decarboxylase</keyword>
<keyword evidence="7" id="KW-0457">Lysine biosynthesis</keyword>
<dbReference type="InterPro" id="IPR000183">
    <property type="entry name" value="Orn/DAP/Arg_de-COase"/>
</dbReference>
<dbReference type="AlphaFoldDB" id="A0A1T4XRK8"/>
<dbReference type="Pfam" id="PF02784">
    <property type="entry name" value="Orn_Arg_deC_N"/>
    <property type="match status" value="1"/>
</dbReference>
<comment type="catalytic activity">
    <reaction evidence="7">
        <text>meso-2,6-diaminopimelate + H(+) = L-lysine + CO2</text>
        <dbReference type="Rhea" id="RHEA:15101"/>
        <dbReference type="ChEBI" id="CHEBI:15378"/>
        <dbReference type="ChEBI" id="CHEBI:16526"/>
        <dbReference type="ChEBI" id="CHEBI:32551"/>
        <dbReference type="ChEBI" id="CHEBI:57791"/>
        <dbReference type="EC" id="4.1.1.20"/>
    </reaction>
</comment>
<gene>
    <name evidence="9" type="ORF">SAMN02745166_01856</name>
</gene>
<keyword evidence="7" id="KW-0028">Amino-acid biosynthesis</keyword>
<dbReference type="InterPro" id="IPR029066">
    <property type="entry name" value="PLP-binding_barrel"/>
</dbReference>
<evidence type="ECO:0000256" key="2">
    <source>
        <dbReference type="ARBA" id="ARBA00022793"/>
    </source>
</evidence>
<dbReference type="UniPathway" id="UPA00034">
    <property type="reaction ID" value="UER00027"/>
</dbReference>
<dbReference type="InterPro" id="IPR009006">
    <property type="entry name" value="Ala_racemase/Decarboxylase_C"/>
</dbReference>